<feature type="compositionally biased region" description="Basic and acidic residues" evidence="1">
    <location>
        <begin position="112"/>
        <end position="126"/>
    </location>
</feature>
<reference evidence="2 3" key="1">
    <citation type="submission" date="2017-11" db="EMBL/GenBank/DDBJ databases">
        <title>De novo assembly and phasing of dikaryotic genomes from two isolates of Puccinia coronata f. sp. avenae, the causal agent of oat crown rust.</title>
        <authorList>
            <person name="Miller M.E."/>
            <person name="Zhang Y."/>
            <person name="Omidvar V."/>
            <person name="Sperschneider J."/>
            <person name="Schwessinger B."/>
            <person name="Raley C."/>
            <person name="Palmer J.M."/>
            <person name="Garnica D."/>
            <person name="Upadhyaya N."/>
            <person name="Rathjen J."/>
            <person name="Taylor J.M."/>
            <person name="Park R.F."/>
            <person name="Dodds P.N."/>
            <person name="Hirsch C.D."/>
            <person name="Kianian S.F."/>
            <person name="Figueroa M."/>
        </authorList>
    </citation>
    <scope>NUCLEOTIDE SEQUENCE [LARGE SCALE GENOMIC DNA]</scope>
    <source>
        <strain evidence="2">12NC29</strain>
    </source>
</reference>
<comment type="caution">
    <text evidence="2">The sequence shown here is derived from an EMBL/GenBank/DDBJ whole genome shotgun (WGS) entry which is preliminary data.</text>
</comment>
<accession>A0A2N5W7C0</accession>
<feature type="region of interest" description="Disordered" evidence="1">
    <location>
        <begin position="112"/>
        <end position="139"/>
    </location>
</feature>
<organism evidence="2 3">
    <name type="scientific">Puccinia coronata f. sp. avenae</name>
    <dbReference type="NCBI Taxonomy" id="200324"/>
    <lineage>
        <taxon>Eukaryota</taxon>
        <taxon>Fungi</taxon>
        <taxon>Dikarya</taxon>
        <taxon>Basidiomycota</taxon>
        <taxon>Pucciniomycotina</taxon>
        <taxon>Pucciniomycetes</taxon>
        <taxon>Pucciniales</taxon>
        <taxon>Pucciniaceae</taxon>
        <taxon>Puccinia</taxon>
    </lineage>
</organism>
<protein>
    <submittedName>
        <fullName evidence="2">Uncharacterized protein</fullName>
    </submittedName>
</protein>
<proteinExistence type="predicted"/>
<name>A0A2N5W7C0_9BASI</name>
<evidence type="ECO:0000313" key="3">
    <source>
        <dbReference type="Proteomes" id="UP000235388"/>
    </source>
</evidence>
<evidence type="ECO:0000313" key="2">
    <source>
        <dbReference type="EMBL" id="PLW58135.1"/>
    </source>
</evidence>
<dbReference type="Proteomes" id="UP000235388">
    <property type="component" value="Unassembled WGS sequence"/>
</dbReference>
<dbReference type="EMBL" id="PGCJ01000005">
    <property type="protein sequence ID" value="PLW58135.1"/>
    <property type="molecule type" value="Genomic_DNA"/>
</dbReference>
<keyword evidence="3" id="KW-1185">Reference proteome</keyword>
<feature type="compositionally biased region" description="Polar residues" evidence="1">
    <location>
        <begin position="128"/>
        <end position="139"/>
    </location>
</feature>
<evidence type="ECO:0000256" key="1">
    <source>
        <dbReference type="SAM" id="MobiDB-lite"/>
    </source>
</evidence>
<gene>
    <name evidence="2" type="ORF">PCANC_04183</name>
</gene>
<sequence length="206" mass="23428">MRSRALQTVIKTGSWMSHVDMTALILLYIVRKIRECVCPISNEPTSSWIIPEVKRKGTSSNFPLRLRWAPIGWTAQNQVEKKSLLPKGSSHPSPAYEPHKDAQPIQEDLEKDDQAALEHPSNDEHSWQMGSSIDGASTNLPAPLIDPTIDTMDRDRFVQLVKTKEALMNLMHKIHQESLPHLQTTCRDSKKSFAWTTITAARHWRS</sequence>
<dbReference type="AlphaFoldDB" id="A0A2N5W7C0"/>